<evidence type="ECO:0000313" key="3">
    <source>
        <dbReference type="Proteomes" id="UP000048948"/>
    </source>
</evidence>
<organism evidence="2 3">
    <name type="scientific">Mycobacterium tuberculosis</name>
    <dbReference type="NCBI Taxonomy" id="1773"/>
    <lineage>
        <taxon>Bacteria</taxon>
        <taxon>Bacillati</taxon>
        <taxon>Actinomycetota</taxon>
        <taxon>Actinomycetes</taxon>
        <taxon>Mycobacteriales</taxon>
        <taxon>Mycobacteriaceae</taxon>
        <taxon>Mycobacterium</taxon>
        <taxon>Mycobacterium tuberculosis complex</taxon>
    </lineage>
</organism>
<protein>
    <submittedName>
        <fullName evidence="2">Uncharacterized protein</fullName>
    </submittedName>
</protein>
<dbReference type="AlphaFoldDB" id="A0A655AH39"/>
<evidence type="ECO:0000313" key="1">
    <source>
        <dbReference type="EMBL" id="CKR24088.1"/>
    </source>
</evidence>
<proteinExistence type="predicted"/>
<dbReference type="EMBL" id="CNGE01000451">
    <property type="protein sequence ID" value="CKS78014.1"/>
    <property type="molecule type" value="Genomic_DNA"/>
</dbReference>
<evidence type="ECO:0000313" key="4">
    <source>
        <dbReference type="Proteomes" id="UP000050164"/>
    </source>
</evidence>
<reference evidence="3 4" key="1">
    <citation type="submission" date="2015-03" db="EMBL/GenBank/DDBJ databases">
        <authorList>
            <consortium name="Pathogen Informatics"/>
        </authorList>
    </citation>
    <scope>NUCLEOTIDE SEQUENCE [LARGE SCALE GENOMIC DNA]</scope>
    <source>
        <strain evidence="2 3">Bir 172</strain>
        <strain evidence="1 4">Bir 185</strain>
    </source>
</reference>
<evidence type="ECO:0000313" key="2">
    <source>
        <dbReference type="EMBL" id="CKS78014.1"/>
    </source>
</evidence>
<sequence>MNATLRQPNSCAVRAMSAGAARLARTSISRDLEISQFWQNLHARLHPAVPKDSVAEPGKKWLSGFFSIGSTQNPLERP</sequence>
<name>A0A655AH39_MYCTX</name>
<gene>
    <name evidence="2" type="ORF">ERS027646_02445</name>
    <name evidence="1" type="ORF">ERS027659_00982</name>
</gene>
<dbReference type="Proteomes" id="UP000048948">
    <property type="component" value="Unassembled WGS sequence"/>
</dbReference>
<dbReference type="Proteomes" id="UP000050164">
    <property type="component" value="Unassembled WGS sequence"/>
</dbReference>
<dbReference type="EMBL" id="CNFT01000159">
    <property type="protein sequence ID" value="CKR24088.1"/>
    <property type="molecule type" value="Genomic_DNA"/>
</dbReference>
<accession>A0A655AH39</accession>